<dbReference type="PATRIC" id="fig|1227454.3.peg.2431"/>
<feature type="transmembrane region" description="Helical" evidence="1">
    <location>
        <begin position="16"/>
        <end position="34"/>
    </location>
</feature>
<feature type="transmembrane region" description="Helical" evidence="1">
    <location>
        <begin position="239"/>
        <end position="257"/>
    </location>
</feature>
<accession>M0LS40</accession>
<dbReference type="eggNOG" id="arCOG08617">
    <property type="taxonomic scope" value="Archaea"/>
</dbReference>
<dbReference type="Proteomes" id="UP000011607">
    <property type="component" value="Unassembled WGS sequence"/>
</dbReference>
<dbReference type="EMBL" id="AOMA01000117">
    <property type="protein sequence ID" value="EMA36291.1"/>
    <property type="molecule type" value="Genomic_DNA"/>
</dbReference>
<evidence type="ECO:0000313" key="2">
    <source>
        <dbReference type="EMBL" id="EMA36291.1"/>
    </source>
</evidence>
<dbReference type="AlphaFoldDB" id="M0LS40"/>
<dbReference type="GO" id="GO:0005886">
    <property type="term" value="C:plasma membrane"/>
    <property type="evidence" value="ECO:0007669"/>
    <property type="project" value="UniProtKB-SubCell"/>
</dbReference>
<protein>
    <recommendedName>
        <fullName evidence="4">ABC transporter permease</fullName>
    </recommendedName>
</protein>
<gene>
    <name evidence="2" type="ORF">C446_11927</name>
</gene>
<keyword evidence="1" id="KW-1133">Transmembrane helix</keyword>
<dbReference type="STRING" id="1227454.C446_11927"/>
<dbReference type="OrthoDB" id="204776at2157"/>
<dbReference type="PANTHER" id="PTHR37305">
    <property type="entry name" value="INTEGRAL MEMBRANE PROTEIN-RELATED"/>
    <property type="match status" value="1"/>
</dbReference>
<sequence length="262" mass="28488">MLELARFDGRNRVRGSLYLSVAMAALAALMIWIFPSYSDAFGEDEEILDALPDAMIRLFDVQTLASLEGFLAFELYVFGWIILLGLYLAYLGAGTVADDIERGRMDVVLSMPVSRARVVFERYAALAVPIVAVNVLTPIVVYVGAELVDDPIPATDVVAVHLLSIPYLFACAAIGLAASVVVDRVGIAQRLAVGITFGLFLVESLLVDTDYEAFGVVSPTRYYDPNEILLEGTHDPVNAGVLIAMIVVLLAASVAWFRRRDV</sequence>
<name>M0LS40_9EURY</name>
<dbReference type="Pfam" id="PF12679">
    <property type="entry name" value="ABC2_membrane_2"/>
    <property type="match status" value="1"/>
</dbReference>
<feature type="transmembrane region" description="Helical" evidence="1">
    <location>
        <begin position="157"/>
        <end position="182"/>
    </location>
</feature>
<organism evidence="2 3">
    <name type="scientific">Halobiforma nitratireducens JCM 10879</name>
    <dbReference type="NCBI Taxonomy" id="1227454"/>
    <lineage>
        <taxon>Archaea</taxon>
        <taxon>Methanobacteriati</taxon>
        <taxon>Methanobacteriota</taxon>
        <taxon>Stenosarchaea group</taxon>
        <taxon>Halobacteria</taxon>
        <taxon>Halobacteriales</taxon>
        <taxon>Natrialbaceae</taxon>
        <taxon>Halobiforma</taxon>
    </lineage>
</organism>
<evidence type="ECO:0000313" key="3">
    <source>
        <dbReference type="Proteomes" id="UP000011607"/>
    </source>
</evidence>
<keyword evidence="1" id="KW-0472">Membrane</keyword>
<dbReference type="eggNOG" id="arCOG02438">
    <property type="taxonomic scope" value="Archaea"/>
</dbReference>
<comment type="caution">
    <text evidence="2">The sequence shown here is derived from an EMBL/GenBank/DDBJ whole genome shotgun (WGS) entry which is preliminary data.</text>
</comment>
<keyword evidence="1" id="KW-0812">Transmembrane</keyword>
<dbReference type="RefSeq" id="WP_006673292.1">
    <property type="nucleotide sequence ID" value="NZ_AOMA01000117.1"/>
</dbReference>
<evidence type="ECO:0008006" key="4">
    <source>
        <dbReference type="Google" id="ProtNLM"/>
    </source>
</evidence>
<reference evidence="2 3" key="1">
    <citation type="journal article" date="2014" name="PLoS Genet.">
        <title>Phylogenetically driven sequencing of extremely halophilic archaea reveals strategies for static and dynamic osmo-response.</title>
        <authorList>
            <person name="Becker E.A."/>
            <person name="Seitzer P.M."/>
            <person name="Tritt A."/>
            <person name="Larsen D."/>
            <person name="Krusor M."/>
            <person name="Yao A.I."/>
            <person name="Wu D."/>
            <person name="Madern D."/>
            <person name="Eisen J.A."/>
            <person name="Darling A.E."/>
            <person name="Facciotti M.T."/>
        </authorList>
    </citation>
    <scope>NUCLEOTIDE SEQUENCE [LARGE SCALE GENOMIC DNA]</scope>
    <source>
        <strain evidence="2 3">JCM 10879</strain>
    </source>
</reference>
<evidence type="ECO:0000256" key="1">
    <source>
        <dbReference type="SAM" id="Phobius"/>
    </source>
</evidence>
<feature type="transmembrane region" description="Helical" evidence="1">
    <location>
        <begin position="123"/>
        <end position="145"/>
    </location>
</feature>
<dbReference type="GO" id="GO:0140359">
    <property type="term" value="F:ABC-type transporter activity"/>
    <property type="evidence" value="ECO:0007669"/>
    <property type="project" value="InterPro"/>
</dbReference>
<dbReference type="PANTHER" id="PTHR37305:SF1">
    <property type="entry name" value="MEMBRANE PROTEIN"/>
    <property type="match status" value="1"/>
</dbReference>
<keyword evidence="3" id="KW-1185">Reference proteome</keyword>
<feature type="transmembrane region" description="Helical" evidence="1">
    <location>
        <begin position="191"/>
        <end position="207"/>
    </location>
</feature>
<proteinExistence type="predicted"/>
<feature type="transmembrane region" description="Helical" evidence="1">
    <location>
        <begin position="75"/>
        <end position="97"/>
    </location>
</feature>